<dbReference type="InterPro" id="IPR036271">
    <property type="entry name" value="Tet_transcr_reg_TetR-rel_C_sf"/>
</dbReference>
<evidence type="ECO:0000313" key="6">
    <source>
        <dbReference type="EMBL" id="KPD29727.1"/>
    </source>
</evidence>
<dbReference type="PROSITE" id="PS50977">
    <property type="entry name" value="HTH_TETR_2"/>
    <property type="match status" value="1"/>
</dbReference>
<dbReference type="GO" id="GO:0000976">
    <property type="term" value="F:transcription cis-regulatory region binding"/>
    <property type="evidence" value="ECO:0007669"/>
    <property type="project" value="TreeGrafter"/>
</dbReference>
<dbReference type="EMBL" id="LJJR01000021">
    <property type="protein sequence ID" value="KPD29727.1"/>
    <property type="molecule type" value="Genomic_DNA"/>
</dbReference>
<dbReference type="PANTHER" id="PTHR30055">
    <property type="entry name" value="HTH-TYPE TRANSCRIPTIONAL REGULATOR RUTR"/>
    <property type="match status" value="1"/>
</dbReference>
<organism evidence="6 7">
    <name type="scientific">Thermus scotoductus</name>
    <dbReference type="NCBI Taxonomy" id="37636"/>
    <lineage>
        <taxon>Bacteria</taxon>
        <taxon>Thermotogati</taxon>
        <taxon>Deinococcota</taxon>
        <taxon>Deinococci</taxon>
        <taxon>Thermales</taxon>
        <taxon>Thermaceae</taxon>
        <taxon>Thermus</taxon>
    </lineage>
</organism>
<dbReference type="RefSeq" id="WP_054392175.1">
    <property type="nucleotide sequence ID" value="NZ_DAHVNI010000060.1"/>
</dbReference>
<dbReference type="GO" id="GO:0003700">
    <property type="term" value="F:DNA-binding transcription factor activity"/>
    <property type="evidence" value="ECO:0007669"/>
    <property type="project" value="TreeGrafter"/>
</dbReference>
<sequence>MGQGSGSRAAFAALELLAERGYRGATTKEIARRVGVNEVTLFRRFGSKEALLRAALSRFIPAGFLERLPAEEAPLEEGLRQLLEAYLDLLKAHQALLPKLLAELLRHPGLRGAGPPKGILGVLERVVGFFRAQQRKGLLRSDEPPEEMALAFVGPLMARFLLGEALGVRLPLDKAAYLRGYLEGRYGAGRGGQSELR</sequence>
<keyword evidence="1" id="KW-0805">Transcription regulation</keyword>
<evidence type="ECO:0000256" key="2">
    <source>
        <dbReference type="ARBA" id="ARBA00023125"/>
    </source>
</evidence>
<reference evidence="6 7" key="1">
    <citation type="submission" date="2015-09" db="EMBL/GenBank/DDBJ databases">
        <title>Draft genome sequence of Thermus scotoductus strain K1 isolated from a geothermal spring in Nagorno-Karabakh, Armenia.</title>
        <authorList>
            <person name="Saghatelyan A."/>
            <person name="Poghosyan L."/>
            <person name="Panosyan H."/>
            <person name="Birkeland N.-K."/>
        </authorList>
    </citation>
    <scope>NUCLEOTIDE SEQUENCE [LARGE SCALE GENOMIC DNA]</scope>
    <source>
        <strain evidence="6 7">K1</strain>
    </source>
</reference>
<name>A0A0N0IQF2_THESC</name>
<keyword evidence="2 4" id="KW-0238">DNA-binding</keyword>
<dbReference type="AlphaFoldDB" id="A0A0N0IQF2"/>
<dbReference type="Pfam" id="PF00440">
    <property type="entry name" value="TetR_N"/>
    <property type="match status" value="1"/>
</dbReference>
<gene>
    <name evidence="6" type="ORF">AN926_07875</name>
</gene>
<keyword evidence="3" id="KW-0804">Transcription</keyword>
<dbReference type="InterPro" id="IPR009057">
    <property type="entry name" value="Homeodomain-like_sf"/>
</dbReference>
<dbReference type="PANTHER" id="PTHR30055:SF234">
    <property type="entry name" value="HTH-TYPE TRANSCRIPTIONAL REGULATOR BETI"/>
    <property type="match status" value="1"/>
</dbReference>
<dbReference type="InterPro" id="IPR050109">
    <property type="entry name" value="HTH-type_TetR-like_transc_reg"/>
</dbReference>
<dbReference type="SUPFAM" id="SSF46689">
    <property type="entry name" value="Homeodomain-like"/>
    <property type="match status" value="1"/>
</dbReference>
<dbReference type="Proteomes" id="UP000053099">
    <property type="component" value="Unassembled WGS sequence"/>
</dbReference>
<feature type="DNA-binding region" description="H-T-H motif" evidence="4">
    <location>
        <begin position="26"/>
        <end position="45"/>
    </location>
</feature>
<evidence type="ECO:0000313" key="7">
    <source>
        <dbReference type="Proteomes" id="UP000053099"/>
    </source>
</evidence>
<comment type="caution">
    <text evidence="6">The sequence shown here is derived from an EMBL/GenBank/DDBJ whole genome shotgun (WGS) entry which is preliminary data.</text>
</comment>
<dbReference type="PRINTS" id="PR00455">
    <property type="entry name" value="HTHTETR"/>
</dbReference>
<evidence type="ECO:0000256" key="4">
    <source>
        <dbReference type="PROSITE-ProRule" id="PRU00335"/>
    </source>
</evidence>
<evidence type="ECO:0000256" key="1">
    <source>
        <dbReference type="ARBA" id="ARBA00023015"/>
    </source>
</evidence>
<dbReference type="InterPro" id="IPR001647">
    <property type="entry name" value="HTH_TetR"/>
</dbReference>
<dbReference type="SUPFAM" id="SSF48498">
    <property type="entry name" value="Tetracyclin repressor-like, C-terminal domain"/>
    <property type="match status" value="1"/>
</dbReference>
<dbReference type="PATRIC" id="fig|37636.3.peg.757"/>
<protein>
    <submittedName>
        <fullName evidence="6">TetR family transcriptional regulator</fullName>
    </submittedName>
</protein>
<proteinExistence type="predicted"/>
<dbReference type="Gene3D" id="1.10.357.10">
    <property type="entry name" value="Tetracycline Repressor, domain 2"/>
    <property type="match status" value="1"/>
</dbReference>
<accession>A0A0N0IQF2</accession>
<evidence type="ECO:0000256" key="3">
    <source>
        <dbReference type="ARBA" id="ARBA00023163"/>
    </source>
</evidence>
<feature type="domain" description="HTH tetR-type" evidence="5">
    <location>
        <begin position="3"/>
        <end position="63"/>
    </location>
</feature>
<evidence type="ECO:0000259" key="5">
    <source>
        <dbReference type="PROSITE" id="PS50977"/>
    </source>
</evidence>